<dbReference type="NCBIfam" id="TIGR00481">
    <property type="entry name" value="YbhB/YbcL family Raf kinase inhibitor-like protein"/>
    <property type="match status" value="1"/>
</dbReference>
<accession>A0A1F5PLL7</accession>
<dbReference type="Proteomes" id="UP000177682">
    <property type="component" value="Unassembled WGS sequence"/>
</dbReference>
<name>A0A1F5PLL7_9BACT</name>
<proteinExistence type="predicted"/>
<evidence type="ECO:0000313" key="1">
    <source>
        <dbReference type="EMBL" id="OGE90570.1"/>
    </source>
</evidence>
<sequence length="145" mass="15800">MKISSPAFENSSMTPKKYTCSAENVNPPLRFADIPAGAKSLALIMDDPDAPAGTYTHWVVWNIPPKTVAIDENSMPPGTVGKNSAGTTTYIGPCPPSGTHRYFFKLYALDLVLSEDGIETRADLEQAMQNHILAEDQLRGLFKKS</sequence>
<protein>
    <recommendedName>
        <fullName evidence="3">Kinase inhibitor</fullName>
    </recommendedName>
</protein>
<dbReference type="InterPro" id="IPR008914">
    <property type="entry name" value="PEBP"/>
</dbReference>
<dbReference type="CDD" id="cd00865">
    <property type="entry name" value="PEBP_bact_arch"/>
    <property type="match status" value="1"/>
</dbReference>
<dbReference type="Pfam" id="PF01161">
    <property type="entry name" value="PBP"/>
    <property type="match status" value="1"/>
</dbReference>
<gene>
    <name evidence="1" type="ORF">A3E29_02125</name>
</gene>
<dbReference type="EMBL" id="MFEY01000005">
    <property type="protein sequence ID" value="OGE90570.1"/>
    <property type="molecule type" value="Genomic_DNA"/>
</dbReference>
<dbReference type="Gene3D" id="3.90.280.10">
    <property type="entry name" value="PEBP-like"/>
    <property type="match status" value="1"/>
</dbReference>
<reference evidence="1 2" key="1">
    <citation type="journal article" date="2016" name="Nat. Commun.">
        <title>Thousands of microbial genomes shed light on interconnected biogeochemical processes in an aquifer system.</title>
        <authorList>
            <person name="Anantharaman K."/>
            <person name="Brown C.T."/>
            <person name="Hug L.A."/>
            <person name="Sharon I."/>
            <person name="Castelle C.J."/>
            <person name="Probst A.J."/>
            <person name="Thomas B.C."/>
            <person name="Singh A."/>
            <person name="Wilkins M.J."/>
            <person name="Karaoz U."/>
            <person name="Brodie E.L."/>
            <person name="Williams K.H."/>
            <person name="Hubbard S.S."/>
            <person name="Banfield J.F."/>
        </authorList>
    </citation>
    <scope>NUCLEOTIDE SEQUENCE [LARGE SCALE GENOMIC DNA]</scope>
</reference>
<dbReference type="PANTHER" id="PTHR30289">
    <property type="entry name" value="UNCHARACTERIZED PROTEIN YBCL-RELATED"/>
    <property type="match status" value="1"/>
</dbReference>
<dbReference type="PANTHER" id="PTHR30289:SF1">
    <property type="entry name" value="PEBP (PHOSPHATIDYLETHANOLAMINE-BINDING PROTEIN) FAMILY PROTEIN"/>
    <property type="match status" value="1"/>
</dbReference>
<evidence type="ECO:0008006" key="3">
    <source>
        <dbReference type="Google" id="ProtNLM"/>
    </source>
</evidence>
<dbReference type="AlphaFoldDB" id="A0A1F5PLL7"/>
<dbReference type="InterPro" id="IPR036610">
    <property type="entry name" value="PEBP-like_sf"/>
</dbReference>
<comment type="caution">
    <text evidence="1">The sequence shown here is derived from an EMBL/GenBank/DDBJ whole genome shotgun (WGS) entry which is preliminary data.</text>
</comment>
<dbReference type="InterPro" id="IPR005247">
    <property type="entry name" value="YbhB_YbcL/LppC-like"/>
</dbReference>
<organism evidence="1 2">
    <name type="scientific">Candidatus Doudnabacteria bacterium RIFCSPHIGHO2_12_FULL_48_16</name>
    <dbReference type="NCBI Taxonomy" id="1817838"/>
    <lineage>
        <taxon>Bacteria</taxon>
        <taxon>Candidatus Doudnaibacteriota</taxon>
    </lineage>
</organism>
<evidence type="ECO:0000313" key="2">
    <source>
        <dbReference type="Proteomes" id="UP000177682"/>
    </source>
</evidence>
<dbReference type="SUPFAM" id="SSF49777">
    <property type="entry name" value="PEBP-like"/>
    <property type="match status" value="1"/>
</dbReference>